<dbReference type="InterPro" id="IPR001296">
    <property type="entry name" value="Glyco_trans_1"/>
</dbReference>
<dbReference type="InterPro" id="IPR028098">
    <property type="entry name" value="Glyco_trans_4-like_N"/>
</dbReference>
<sequence>MKIAFVIEHFNPRYGGQQVYMRDFAEFLVKRGHEVSFFTQDSNVKNVNLSINIINVPALAKLMRWSQWLSFLTQVKHKIQQGNFDVVMGTGISAGINVYQPHGGVSKASHRQNRLLTNRFHRFLKGLSNAISPKHLLANRIERNIFTDKRVKYVAISQMVKRHMQEFYKIDETQLELVYNGVDVERFNPHSASQKSQSKTKLSLKEDVVVFSLVAHNFKLKGLKEIIDVVDLLRVQHDNFIVLIAGNGKTKNYKKMIAKKSLEKHFKFLGSVDDPELIYSATDVYLQPTWYDPCSLVVLEAMAAGLPVISTSFNGASELIESGVNGYVIEKPDSINEFYEALNALMDCEHRKVLGKKARLSVEGLTHEKNFSRMEEVFQGCVEEKQKRTL</sequence>
<name>A0ABY7VVS3_9BACT</name>
<protein>
    <submittedName>
        <fullName evidence="3">Glycosyltransferase family 4 protein</fullName>
    </submittedName>
</protein>
<organism evidence="3 4">
    <name type="scientific">Lentisphaera profundi</name>
    <dbReference type="NCBI Taxonomy" id="1658616"/>
    <lineage>
        <taxon>Bacteria</taxon>
        <taxon>Pseudomonadati</taxon>
        <taxon>Lentisphaerota</taxon>
        <taxon>Lentisphaeria</taxon>
        <taxon>Lentisphaerales</taxon>
        <taxon>Lentisphaeraceae</taxon>
        <taxon>Lentisphaera</taxon>
    </lineage>
</organism>
<feature type="domain" description="Glycosyl transferase family 1" evidence="1">
    <location>
        <begin position="197"/>
        <end position="359"/>
    </location>
</feature>
<keyword evidence="4" id="KW-1185">Reference proteome</keyword>
<reference evidence="3 4" key="1">
    <citation type="submission" date="2023-02" db="EMBL/GenBank/DDBJ databases">
        <title>Genome sequence of Lentisphaera profundi SAORIC-696.</title>
        <authorList>
            <person name="Kim e."/>
            <person name="Cho J.-C."/>
            <person name="Choi A."/>
            <person name="Kang I."/>
        </authorList>
    </citation>
    <scope>NUCLEOTIDE SEQUENCE [LARGE SCALE GENOMIC DNA]</scope>
    <source>
        <strain evidence="3 4">SAORIC-696</strain>
    </source>
</reference>
<dbReference type="CDD" id="cd03801">
    <property type="entry name" value="GT4_PimA-like"/>
    <property type="match status" value="1"/>
</dbReference>
<accession>A0ABY7VVS3</accession>
<evidence type="ECO:0000313" key="3">
    <source>
        <dbReference type="EMBL" id="WDE98328.1"/>
    </source>
</evidence>
<dbReference type="PANTHER" id="PTHR12526">
    <property type="entry name" value="GLYCOSYLTRANSFERASE"/>
    <property type="match status" value="1"/>
</dbReference>
<feature type="domain" description="Glycosyltransferase subfamily 4-like N-terminal" evidence="2">
    <location>
        <begin position="14"/>
        <end position="186"/>
    </location>
</feature>
<proteinExistence type="predicted"/>
<dbReference type="EMBL" id="CP117812">
    <property type="protein sequence ID" value="WDE98328.1"/>
    <property type="molecule type" value="Genomic_DNA"/>
</dbReference>
<dbReference type="Pfam" id="PF00534">
    <property type="entry name" value="Glycos_transf_1"/>
    <property type="match status" value="1"/>
</dbReference>
<dbReference type="Pfam" id="PF13439">
    <property type="entry name" value="Glyco_transf_4"/>
    <property type="match status" value="1"/>
</dbReference>
<evidence type="ECO:0000259" key="2">
    <source>
        <dbReference type="Pfam" id="PF13439"/>
    </source>
</evidence>
<evidence type="ECO:0000313" key="4">
    <source>
        <dbReference type="Proteomes" id="UP001214250"/>
    </source>
</evidence>
<dbReference type="PANTHER" id="PTHR12526:SF630">
    <property type="entry name" value="GLYCOSYLTRANSFERASE"/>
    <property type="match status" value="1"/>
</dbReference>
<dbReference type="Gene3D" id="3.40.50.2000">
    <property type="entry name" value="Glycogen Phosphorylase B"/>
    <property type="match status" value="2"/>
</dbReference>
<gene>
    <name evidence="3" type="ORF">PQO03_21180</name>
</gene>
<dbReference type="RefSeq" id="WP_274153202.1">
    <property type="nucleotide sequence ID" value="NZ_CP117812.1"/>
</dbReference>
<dbReference type="SUPFAM" id="SSF53756">
    <property type="entry name" value="UDP-Glycosyltransferase/glycogen phosphorylase"/>
    <property type="match status" value="1"/>
</dbReference>
<evidence type="ECO:0000259" key="1">
    <source>
        <dbReference type="Pfam" id="PF00534"/>
    </source>
</evidence>
<dbReference type="Proteomes" id="UP001214250">
    <property type="component" value="Chromosome 2"/>
</dbReference>